<accession>A0A430FHQ4</accession>
<dbReference type="RefSeq" id="WP_125981726.1">
    <property type="nucleotide sequence ID" value="NZ_QXGL01000005.1"/>
</dbReference>
<comment type="caution">
    <text evidence="2">The sequence shown here is derived from an EMBL/GenBank/DDBJ whole genome shotgun (WGS) entry which is preliminary data.</text>
</comment>
<sequence>MDVGAWVDATESEGRAAWNDVKPYGGLATGICFVVCWAIVSVTLLLIPATHNWAAHPDEYKEIIVAAALTFVVARVLLRLQVVWHRHHMPAGMVGAAAAAFAAQGYEIVGGNDQYPSDDSDRRVALPVRAILFCPAMENRRIDVYTYPVGSTVGERGKAELTTLLISGTQVRIEGRSPGKGTNPRPKYRSNGQYLVFVTRS</sequence>
<keyword evidence="1" id="KW-1133">Transmembrane helix</keyword>
<proteinExistence type="predicted"/>
<evidence type="ECO:0000313" key="3">
    <source>
        <dbReference type="Proteomes" id="UP000287533"/>
    </source>
</evidence>
<keyword evidence="1" id="KW-0812">Transmembrane</keyword>
<feature type="transmembrane region" description="Helical" evidence="1">
    <location>
        <begin position="24"/>
        <end position="48"/>
    </location>
</feature>
<keyword evidence="1" id="KW-0472">Membrane</keyword>
<dbReference type="AlphaFoldDB" id="A0A430FHQ4"/>
<organism evidence="2 3">
    <name type="scientific">Bifidobacterium goeldii</name>
    <dbReference type="NCBI Taxonomy" id="2306975"/>
    <lineage>
        <taxon>Bacteria</taxon>
        <taxon>Bacillati</taxon>
        <taxon>Actinomycetota</taxon>
        <taxon>Actinomycetes</taxon>
        <taxon>Bifidobacteriales</taxon>
        <taxon>Bifidobacteriaceae</taxon>
        <taxon>Bifidobacterium</taxon>
    </lineage>
</organism>
<reference evidence="2 3" key="1">
    <citation type="submission" date="2018-09" db="EMBL/GenBank/DDBJ databases">
        <title>Characterization of the phylogenetic diversity of five novel species belonging to the genus Bifidobacterium.</title>
        <authorList>
            <person name="Lugli G.A."/>
            <person name="Duranti S."/>
            <person name="Milani C."/>
        </authorList>
    </citation>
    <scope>NUCLEOTIDE SEQUENCE [LARGE SCALE GENOMIC DNA]</scope>
    <source>
        <strain evidence="2 3">2034B</strain>
    </source>
</reference>
<dbReference type="OrthoDB" id="3232775at2"/>
<keyword evidence="3" id="KW-1185">Reference proteome</keyword>
<feature type="transmembrane region" description="Helical" evidence="1">
    <location>
        <begin position="60"/>
        <end position="78"/>
    </location>
</feature>
<evidence type="ECO:0000256" key="1">
    <source>
        <dbReference type="SAM" id="Phobius"/>
    </source>
</evidence>
<dbReference type="Proteomes" id="UP000287533">
    <property type="component" value="Unassembled WGS sequence"/>
</dbReference>
<name>A0A430FHQ4_9BIFI</name>
<protein>
    <submittedName>
        <fullName evidence="2">Uncharacterized protein</fullName>
    </submittedName>
</protein>
<gene>
    <name evidence="2" type="ORF">D2E25_1641</name>
</gene>
<dbReference type="EMBL" id="QXGL01000005">
    <property type="protein sequence ID" value="RSX52228.1"/>
    <property type="molecule type" value="Genomic_DNA"/>
</dbReference>
<evidence type="ECO:0000313" key="2">
    <source>
        <dbReference type="EMBL" id="RSX52228.1"/>
    </source>
</evidence>